<organism evidence="1 2">
    <name type="scientific">Mesotoga infera</name>
    <dbReference type="NCBI Taxonomy" id="1236046"/>
    <lineage>
        <taxon>Bacteria</taxon>
        <taxon>Thermotogati</taxon>
        <taxon>Thermotogota</taxon>
        <taxon>Thermotogae</taxon>
        <taxon>Kosmotogales</taxon>
        <taxon>Kosmotogaceae</taxon>
        <taxon>Mesotoga</taxon>
    </lineage>
</organism>
<evidence type="ECO:0008006" key="3">
    <source>
        <dbReference type="Google" id="ProtNLM"/>
    </source>
</evidence>
<dbReference type="SUPFAM" id="SSF53649">
    <property type="entry name" value="Alkaline phosphatase-like"/>
    <property type="match status" value="1"/>
</dbReference>
<dbReference type="Gene3D" id="3.40.720.10">
    <property type="entry name" value="Alkaline Phosphatase, subunit A"/>
    <property type="match status" value="1"/>
</dbReference>
<dbReference type="PANTHER" id="PTHR10151">
    <property type="entry name" value="ECTONUCLEOTIDE PYROPHOSPHATASE/PHOSPHODIESTERASE"/>
    <property type="match status" value="1"/>
</dbReference>
<accession>A0A3D3TLU0</accession>
<sequence>MRNIPLLFVTIDSLGPEVLMKARTPFLDSIAETGCMVKEMRSCFPTLTTPMMSTILTGVYPEKHGIFSNTVLNRKEMKVEGRLRDLKRQPITDCLYENNYCVLSIQHFMLQGRKGVKHVQVDGNRSSAIRKALLKELEKKKFDAIFCLYQSLDSVGHKYGPLHRKTIRELEEIDSELKLVSDFLEETIGEFVIIISSDHSMSLADSPTDFDLAEVIKSIGLKAELGKEGKSISKETDILMLKYPTVNIYTLTEEAREKKTLLVDTLRKISVIDRIYTEEEMKKLHNREYADIAFCLKRGYSNSLKSKILGSLFGYHGTYHEEPSVFMFRDIHKTKNCIEKGTLVDIAPTTLDLLDIESSVDFDGISLKK</sequence>
<protein>
    <recommendedName>
        <fullName evidence="3">Alkaline phosphatase family protein</fullName>
    </recommendedName>
</protein>
<dbReference type="EMBL" id="DQBS01000047">
    <property type="protein sequence ID" value="HCO69322.1"/>
    <property type="molecule type" value="Genomic_DNA"/>
</dbReference>
<evidence type="ECO:0000313" key="2">
    <source>
        <dbReference type="Proteomes" id="UP000264215"/>
    </source>
</evidence>
<dbReference type="PANTHER" id="PTHR10151:SF120">
    <property type="entry name" value="BIS(5'-ADENOSYL)-TRIPHOSPHATASE"/>
    <property type="match status" value="1"/>
</dbReference>
<dbReference type="AlphaFoldDB" id="A0A3D3TLU0"/>
<dbReference type="InterPro" id="IPR017850">
    <property type="entry name" value="Alkaline_phosphatase_core_sf"/>
</dbReference>
<reference evidence="1 2" key="1">
    <citation type="journal article" date="2018" name="Nat. Biotechnol.">
        <title>A standardized bacterial taxonomy based on genome phylogeny substantially revises the tree of life.</title>
        <authorList>
            <person name="Parks D.H."/>
            <person name="Chuvochina M."/>
            <person name="Waite D.W."/>
            <person name="Rinke C."/>
            <person name="Skarshewski A."/>
            <person name="Chaumeil P.A."/>
            <person name="Hugenholtz P."/>
        </authorList>
    </citation>
    <scope>NUCLEOTIDE SEQUENCE [LARGE SCALE GENOMIC DNA]</scope>
    <source>
        <strain evidence="1">UBA9905</strain>
    </source>
</reference>
<name>A0A3D3TLU0_9BACT</name>
<proteinExistence type="predicted"/>
<dbReference type="GO" id="GO:0016787">
    <property type="term" value="F:hydrolase activity"/>
    <property type="evidence" value="ECO:0007669"/>
    <property type="project" value="UniProtKB-ARBA"/>
</dbReference>
<dbReference type="Pfam" id="PF01663">
    <property type="entry name" value="Phosphodiest"/>
    <property type="match status" value="2"/>
</dbReference>
<comment type="caution">
    <text evidence="1">The sequence shown here is derived from an EMBL/GenBank/DDBJ whole genome shotgun (WGS) entry which is preliminary data.</text>
</comment>
<dbReference type="Proteomes" id="UP000264215">
    <property type="component" value="Unassembled WGS sequence"/>
</dbReference>
<evidence type="ECO:0000313" key="1">
    <source>
        <dbReference type="EMBL" id="HCO69322.1"/>
    </source>
</evidence>
<dbReference type="InterPro" id="IPR002591">
    <property type="entry name" value="Phosphodiest/P_Trfase"/>
</dbReference>
<gene>
    <name evidence="1" type="ORF">DIT26_01845</name>
</gene>